<evidence type="ECO:0000256" key="1">
    <source>
        <dbReference type="ARBA" id="ARBA00004123"/>
    </source>
</evidence>
<dbReference type="Pfam" id="PF00010">
    <property type="entry name" value="HLH"/>
    <property type="match status" value="1"/>
</dbReference>
<keyword evidence="9" id="KW-1185">Reference proteome</keyword>
<keyword evidence="5" id="KW-0804">Transcription</keyword>
<comment type="subcellular location">
    <subcellularLocation>
        <location evidence="1">Nucleus</location>
    </subcellularLocation>
</comment>
<reference evidence="8 9" key="1">
    <citation type="journal article" date="2005" name="PLoS Biol.">
        <title>The genomes of Oryza sativa: a history of duplications.</title>
        <authorList>
            <person name="Yu J."/>
            <person name="Wang J."/>
            <person name="Lin W."/>
            <person name="Li S."/>
            <person name="Li H."/>
            <person name="Zhou J."/>
            <person name="Ni P."/>
            <person name="Dong W."/>
            <person name="Hu S."/>
            <person name="Zeng C."/>
            <person name="Zhang J."/>
            <person name="Zhang Y."/>
            <person name="Li R."/>
            <person name="Xu Z."/>
            <person name="Li S."/>
            <person name="Li X."/>
            <person name="Zheng H."/>
            <person name="Cong L."/>
            <person name="Lin L."/>
            <person name="Yin J."/>
            <person name="Geng J."/>
            <person name="Li G."/>
            <person name="Shi J."/>
            <person name="Liu J."/>
            <person name="Lv H."/>
            <person name="Li J."/>
            <person name="Wang J."/>
            <person name="Deng Y."/>
            <person name="Ran L."/>
            <person name="Shi X."/>
            <person name="Wang X."/>
            <person name="Wu Q."/>
            <person name="Li C."/>
            <person name="Ren X."/>
            <person name="Wang J."/>
            <person name="Wang X."/>
            <person name="Li D."/>
            <person name="Liu D."/>
            <person name="Zhang X."/>
            <person name="Ji Z."/>
            <person name="Zhao W."/>
            <person name="Sun Y."/>
            <person name="Zhang Z."/>
            <person name="Bao J."/>
            <person name="Han Y."/>
            <person name="Dong L."/>
            <person name="Ji J."/>
            <person name="Chen P."/>
            <person name="Wu S."/>
            <person name="Liu J."/>
            <person name="Xiao Y."/>
            <person name="Bu D."/>
            <person name="Tan J."/>
            <person name="Yang L."/>
            <person name="Ye C."/>
            <person name="Zhang J."/>
            <person name="Xu J."/>
            <person name="Zhou Y."/>
            <person name="Yu Y."/>
            <person name="Zhang B."/>
            <person name="Zhuang S."/>
            <person name="Wei H."/>
            <person name="Liu B."/>
            <person name="Lei M."/>
            <person name="Yu H."/>
            <person name="Li Y."/>
            <person name="Xu H."/>
            <person name="Wei S."/>
            <person name="He X."/>
            <person name="Fang L."/>
            <person name="Zhang Z."/>
            <person name="Zhang Y."/>
            <person name="Huang X."/>
            <person name="Su Z."/>
            <person name="Tong W."/>
            <person name="Li J."/>
            <person name="Tong Z."/>
            <person name="Li S."/>
            <person name="Ye J."/>
            <person name="Wang L."/>
            <person name="Fang L."/>
            <person name="Lei T."/>
            <person name="Chen C."/>
            <person name="Chen H."/>
            <person name="Xu Z."/>
            <person name="Li H."/>
            <person name="Huang H."/>
            <person name="Zhang F."/>
            <person name="Xu H."/>
            <person name="Li N."/>
            <person name="Zhao C."/>
            <person name="Li S."/>
            <person name="Dong L."/>
            <person name="Huang Y."/>
            <person name="Li L."/>
            <person name="Xi Y."/>
            <person name="Qi Q."/>
            <person name="Li W."/>
            <person name="Zhang B."/>
            <person name="Hu W."/>
            <person name="Zhang Y."/>
            <person name="Tian X."/>
            <person name="Jiao Y."/>
            <person name="Liang X."/>
            <person name="Jin J."/>
            <person name="Gao L."/>
            <person name="Zheng W."/>
            <person name="Hao B."/>
            <person name="Liu S."/>
            <person name="Wang W."/>
            <person name="Yuan L."/>
            <person name="Cao M."/>
            <person name="McDermott J."/>
            <person name="Samudrala R."/>
            <person name="Wang J."/>
            <person name="Wong G.K."/>
            <person name="Yang H."/>
        </authorList>
    </citation>
    <scope>NUCLEOTIDE SEQUENCE [LARGE SCALE GENOMIC DNA]</scope>
    <source>
        <strain evidence="9">cv. 93-11</strain>
    </source>
</reference>
<dbReference type="GO" id="GO:0046983">
    <property type="term" value="F:protein dimerization activity"/>
    <property type="evidence" value="ECO:0007669"/>
    <property type="project" value="InterPro"/>
</dbReference>
<dbReference type="EMBL" id="CM000126">
    <property type="protein sequence ID" value="EEC70941.1"/>
    <property type="molecule type" value="Genomic_DNA"/>
</dbReference>
<organism evidence="8 9">
    <name type="scientific">Oryza sativa subsp. indica</name>
    <name type="common">Rice</name>
    <dbReference type="NCBI Taxonomy" id="39946"/>
    <lineage>
        <taxon>Eukaryota</taxon>
        <taxon>Viridiplantae</taxon>
        <taxon>Streptophyta</taxon>
        <taxon>Embryophyta</taxon>
        <taxon>Tracheophyta</taxon>
        <taxon>Spermatophyta</taxon>
        <taxon>Magnoliopsida</taxon>
        <taxon>Liliopsida</taxon>
        <taxon>Poales</taxon>
        <taxon>Poaceae</taxon>
        <taxon>BOP clade</taxon>
        <taxon>Oryzoideae</taxon>
        <taxon>Oryzeae</taxon>
        <taxon>Oryzinae</taxon>
        <taxon>Oryza</taxon>
        <taxon>Oryza sativa</taxon>
    </lineage>
</organism>
<dbReference type="Gene3D" id="4.10.280.10">
    <property type="entry name" value="Helix-loop-helix DNA-binding domain"/>
    <property type="match status" value="1"/>
</dbReference>
<proteinExistence type="inferred from homology"/>
<dbReference type="SUPFAM" id="SSF47459">
    <property type="entry name" value="HLH, helix-loop-helix DNA-binding domain"/>
    <property type="match status" value="1"/>
</dbReference>
<dbReference type="Pfam" id="PF14215">
    <property type="entry name" value="bHLH-MYC_N"/>
    <property type="match status" value="1"/>
</dbReference>
<sequence>MELTAEQLLLQRSEQLRELYSSLLSGECADQQRRRRPVTALSPEDLGNMEWFYMVCMTYAFRPGQCLPGKSFASNGCAWLCNAQSADSKAFPRKLLAKNASIQTIVCVPFMNGVLELGTTDPVPEEPNVVNRITTAFWEFQLLACSDEPISSGTPSSPSSPLTKETGDANTVLIDDLFLAHSAAGGDQEDHQLGNDLGQQQAATAMEIDDDMIYSLIRNWDNDSSSSWIELLDHVVVSPASCFVPWKRTELDKQAVAGGGEAAQRLLKKAVGGGGAWMNRAAGSSIKNHVMSERRRREKLNEMFLTLKSLVPSIDKVDKASILAETIAYLKELERRVQELESGKKVSRPPKRKPCSERIIGGGDAGAVKEHHHWVLSESQEGTPSNVRVIVMDKDELHLEVHCRWKELMMTRLFDAIKSLRLDVLSVQASAPNGLLGLKIRAKVVSLT</sequence>
<keyword evidence="6" id="KW-0539">Nucleus</keyword>
<accession>B8AAP5</accession>
<dbReference type="PROSITE" id="PS50888">
    <property type="entry name" value="BHLH"/>
    <property type="match status" value="1"/>
</dbReference>
<evidence type="ECO:0000313" key="8">
    <source>
        <dbReference type="EMBL" id="EEC70941.1"/>
    </source>
</evidence>
<evidence type="ECO:0000256" key="3">
    <source>
        <dbReference type="ARBA" id="ARBA00023015"/>
    </source>
</evidence>
<evidence type="ECO:0000256" key="2">
    <source>
        <dbReference type="ARBA" id="ARBA00005510"/>
    </source>
</evidence>
<dbReference type="PANTHER" id="PTHR46266">
    <property type="entry name" value="TRANSCRIPTION FACTOR TT8"/>
    <property type="match status" value="1"/>
</dbReference>
<keyword evidence="4" id="KW-0010">Activator</keyword>
<dbReference type="InterPro" id="IPR025610">
    <property type="entry name" value="MYC/MYB_N"/>
</dbReference>
<dbReference type="SMART" id="SM00353">
    <property type="entry name" value="HLH"/>
    <property type="match status" value="1"/>
</dbReference>
<dbReference type="GO" id="GO:0005634">
    <property type="term" value="C:nucleus"/>
    <property type="evidence" value="ECO:0007669"/>
    <property type="project" value="UniProtKB-SubCell"/>
</dbReference>
<dbReference type="Gramene" id="BGIOSGA003819-TA">
    <property type="protein sequence ID" value="BGIOSGA003819-PA"/>
    <property type="gene ID" value="BGIOSGA003819"/>
</dbReference>
<dbReference type="PANTHER" id="PTHR46266:SF3">
    <property type="entry name" value="TRANSCRIPTION FACTOR EGL1"/>
    <property type="match status" value="1"/>
</dbReference>
<evidence type="ECO:0000259" key="7">
    <source>
        <dbReference type="PROSITE" id="PS50888"/>
    </source>
</evidence>
<dbReference type="Pfam" id="PF22754">
    <property type="entry name" value="bHLH-TF_ACT-like_plant"/>
    <property type="match status" value="1"/>
</dbReference>
<dbReference type="STRING" id="39946.B8AAP5"/>
<dbReference type="HOGENOM" id="CLU_023211_1_1_1"/>
<name>B8AAP5_ORYSI</name>
<dbReference type="InterPro" id="IPR036638">
    <property type="entry name" value="HLH_DNA-bd_sf"/>
</dbReference>
<dbReference type="OMA" id="RDETHFR"/>
<evidence type="ECO:0000256" key="6">
    <source>
        <dbReference type="ARBA" id="ARBA00023242"/>
    </source>
</evidence>
<feature type="domain" description="BHLH" evidence="7">
    <location>
        <begin position="284"/>
        <end position="333"/>
    </location>
</feature>
<comment type="similarity">
    <text evidence="2">Belongs to the bHLH protein family.</text>
</comment>
<dbReference type="InterPro" id="IPR054502">
    <property type="entry name" value="bHLH-TF_ACT-like_plant"/>
</dbReference>
<dbReference type="AlphaFoldDB" id="B8AAP5"/>
<protein>
    <recommendedName>
        <fullName evidence="7">BHLH domain-containing protein</fullName>
    </recommendedName>
</protein>
<evidence type="ECO:0000256" key="5">
    <source>
        <dbReference type="ARBA" id="ARBA00023163"/>
    </source>
</evidence>
<evidence type="ECO:0000256" key="4">
    <source>
        <dbReference type="ARBA" id="ARBA00023159"/>
    </source>
</evidence>
<gene>
    <name evidence="8" type="ORF">OsI_02533</name>
</gene>
<dbReference type="Proteomes" id="UP000007015">
    <property type="component" value="Chromosome 1"/>
</dbReference>
<dbReference type="InterPro" id="IPR011598">
    <property type="entry name" value="bHLH_dom"/>
</dbReference>
<evidence type="ECO:0000313" key="9">
    <source>
        <dbReference type="Proteomes" id="UP000007015"/>
    </source>
</evidence>
<keyword evidence="3" id="KW-0805">Transcription regulation</keyword>